<reference evidence="18" key="2">
    <citation type="journal article" date="2020" name="Biotechnol. Bioeng.">
        <title>Chromosome-scale scaffolds for the Chinese hamster reference genome assembly to facilitate the study of the CHO epigenome.</title>
        <authorList>
            <person name="Hilliard W."/>
            <person name="MacDonald M."/>
            <person name="Lee K.H."/>
        </authorList>
    </citation>
    <scope>NUCLEOTIDE SEQUENCE [LARGE SCALE GENOMIC DNA]</scope>
    <source>
        <strain evidence="18">17A/GY</strain>
    </source>
</reference>
<evidence type="ECO:0000256" key="5">
    <source>
        <dbReference type="ARBA" id="ARBA00022692"/>
    </source>
</evidence>
<evidence type="ECO:0000256" key="8">
    <source>
        <dbReference type="ARBA" id="ARBA00022753"/>
    </source>
</evidence>
<feature type="transmembrane region" description="Helical" evidence="16">
    <location>
        <begin position="556"/>
        <end position="589"/>
    </location>
</feature>
<dbReference type="SMART" id="SM00239">
    <property type="entry name" value="C2"/>
    <property type="match status" value="3"/>
</dbReference>
<dbReference type="GeneID" id="100754238"/>
<evidence type="ECO:0000256" key="12">
    <source>
        <dbReference type="ARBA" id="ARBA00023018"/>
    </source>
</evidence>
<evidence type="ECO:0000256" key="10">
    <source>
        <dbReference type="ARBA" id="ARBA00022837"/>
    </source>
</evidence>
<dbReference type="CDD" id="cd08377">
    <property type="entry name" value="C2C_MCTP_PRT"/>
    <property type="match status" value="1"/>
</dbReference>
<evidence type="ECO:0000256" key="3">
    <source>
        <dbReference type="ARBA" id="ARBA00004644"/>
    </source>
</evidence>
<dbReference type="InterPro" id="IPR035892">
    <property type="entry name" value="C2_domain_sf"/>
</dbReference>
<evidence type="ECO:0000256" key="15">
    <source>
        <dbReference type="ARBA" id="ARBA00074931"/>
    </source>
</evidence>
<evidence type="ECO:0000256" key="1">
    <source>
        <dbReference type="ARBA" id="ARBA00004172"/>
    </source>
</evidence>
<comment type="similarity">
    <text evidence="4">Belongs to the MCTP family.</text>
</comment>
<name>A0A9J7FHN6_CRIGR</name>
<keyword evidence="13 16" id="KW-0472">Membrane</keyword>
<keyword evidence="7" id="KW-0677">Repeat</keyword>
<evidence type="ECO:0000256" key="4">
    <source>
        <dbReference type="ARBA" id="ARBA00007923"/>
    </source>
</evidence>
<dbReference type="PRINTS" id="PR00360">
    <property type="entry name" value="C2DOMAIN"/>
</dbReference>
<feature type="domain" description="C2" evidence="17">
    <location>
        <begin position="353"/>
        <end position="472"/>
    </location>
</feature>
<sequence length="747" mass="86464">MLDSYRLKSVCSLPFVCHKKINTVGTSNADIPLADPGMYQLDITLRRGQSLAARDRGGTSDPYVKFKIGRKEVFRSKIIHKNLNPVWEEKACILVEHLREPLYIKVFDYDFGLQDDFMGSAFLDLTQLELNRSTDVSLTLKDPHYPDHDLGIILLSVILTPKEGEPRDVQSSIQSFLHWRIYDIKTMLMRKSWKRSSKFQTQSLRLSDQHRKSHLWRGIVSITLIEGRDLKAMDSNGLSDPYVKFRLGHQKYKSKIMPKTLNPQWREQFDFHLYEERGGIIDITAWDKDAGKRDDFIGRCQVDLSSLSREQTHKLELQLEEGEGHLVLLVTLTASATVSISDLSVHSLEDQKERGEILKRYSPLKIFNNLKDVGFLQVRVIRAEGLMAADVTGKSDPFCVVELNNDRLLTHTVYKNLNPEWNKVFTFNIKDIHSVLEVTVYDEDRDRSADFLGRVAIPLLSIQNGEQKAYVLKNKQLTGPTKGVIYLEIDVIFNAVKASLRTLVPKEQKYIEEENRLSKQLLLRNFIRTKRCVMVLVNAVYYVNSCFDWDSPPRSLAAFVLFLFVVWNFELYMIPLLLLLLLTWNYFLIISGKDTRQRDTVVEDMLEDEEEEDDKDDKDGEKKGFINKIYAIQEVCISVQNILDEVASFGERIKNTFNWTVPFLSWLAIVALSVFTVILYFIPLRYIVLVWGINKFTKKLRSPYAIDNNELLDFLSRVPSDVQVVQYQELKPDHSHSPYKRKKNNLG</sequence>
<dbReference type="CDD" id="cd08376">
    <property type="entry name" value="C2B_MCTP_PRT"/>
    <property type="match status" value="1"/>
</dbReference>
<comment type="subcellular location">
    <subcellularLocation>
        <location evidence="3">Cytoplasmic vesicle</location>
        <location evidence="3">Secretory vesicle</location>
        <location evidence="3">Synaptic vesicle membrane</location>
        <topology evidence="3">Multi-pass membrane protein</topology>
    </subcellularLocation>
    <subcellularLocation>
        <location evidence="2">Endoplasmic reticulum membrane</location>
    </subcellularLocation>
    <subcellularLocation>
        <location evidence="1">Recycling endosome</location>
    </subcellularLocation>
</comment>
<keyword evidence="14" id="KW-0968">Cytoplasmic vesicle</keyword>
<feature type="domain" description="C2" evidence="17">
    <location>
        <begin position="20"/>
        <end position="138"/>
    </location>
</feature>
<evidence type="ECO:0000256" key="14">
    <source>
        <dbReference type="ARBA" id="ARBA00023329"/>
    </source>
</evidence>
<dbReference type="GO" id="GO:0030672">
    <property type="term" value="C:synaptic vesicle membrane"/>
    <property type="evidence" value="ECO:0007669"/>
    <property type="project" value="UniProtKB-SubCell"/>
</dbReference>
<keyword evidence="12" id="KW-0770">Synapse</keyword>
<keyword evidence="11 16" id="KW-1133">Transmembrane helix</keyword>
<dbReference type="FunFam" id="2.60.40.150:FF:000068">
    <property type="entry name" value="multiple C2 and transmembrane domain-containing protein 1 isoform X2"/>
    <property type="match status" value="1"/>
</dbReference>
<keyword evidence="10" id="KW-0106">Calcium</keyword>
<dbReference type="FunFam" id="2.60.40.150:FF:000050">
    <property type="entry name" value="Multiple C2 and transmembrane domain containing 1"/>
    <property type="match status" value="1"/>
</dbReference>
<evidence type="ECO:0000256" key="11">
    <source>
        <dbReference type="ARBA" id="ARBA00022989"/>
    </source>
</evidence>
<dbReference type="InterPro" id="IPR013583">
    <property type="entry name" value="MCTP_C"/>
</dbReference>
<accession>A0A9J7FHN6</accession>
<gene>
    <name evidence="19" type="primary">Mctp1</name>
</gene>
<dbReference type="PANTHER" id="PTHR45911:SF3">
    <property type="entry name" value="DYSFERLIN-RELATED"/>
    <property type="match status" value="1"/>
</dbReference>
<dbReference type="GO" id="GO:0055037">
    <property type="term" value="C:recycling endosome"/>
    <property type="evidence" value="ECO:0007669"/>
    <property type="project" value="UniProtKB-SubCell"/>
</dbReference>
<dbReference type="Pfam" id="PF08372">
    <property type="entry name" value="PRT_C"/>
    <property type="match status" value="1"/>
</dbReference>
<dbReference type="PANTHER" id="PTHR45911">
    <property type="entry name" value="C2 DOMAIN-CONTAINING PROTEIN"/>
    <property type="match status" value="1"/>
</dbReference>
<keyword evidence="8" id="KW-0967">Endosome</keyword>
<dbReference type="RefSeq" id="XP_027257630.1">
    <property type="nucleotide sequence ID" value="XM_027401829.2"/>
</dbReference>
<dbReference type="SUPFAM" id="SSF49562">
    <property type="entry name" value="C2 domain (Calcium/lipid-binding domain, CaLB)"/>
    <property type="match status" value="3"/>
</dbReference>
<evidence type="ECO:0000256" key="13">
    <source>
        <dbReference type="ARBA" id="ARBA00023136"/>
    </source>
</evidence>
<evidence type="ECO:0000313" key="19">
    <source>
        <dbReference type="RefSeq" id="XP_027257630.1"/>
    </source>
</evidence>
<dbReference type="CTD" id="79772"/>
<evidence type="ECO:0000256" key="6">
    <source>
        <dbReference type="ARBA" id="ARBA00022723"/>
    </source>
</evidence>
<keyword evidence="9" id="KW-0256">Endoplasmic reticulum</keyword>
<evidence type="ECO:0000256" key="16">
    <source>
        <dbReference type="SAM" id="Phobius"/>
    </source>
</evidence>
<feature type="domain" description="C2" evidence="17">
    <location>
        <begin position="200"/>
        <end position="317"/>
    </location>
</feature>
<evidence type="ECO:0000313" key="18">
    <source>
        <dbReference type="Proteomes" id="UP001108280"/>
    </source>
</evidence>
<dbReference type="FunFam" id="2.60.40.150:FF:000019">
    <property type="entry name" value="Multiple C2 and transmembrane domain-containing protein 2 isoform 1"/>
    <property type="match status" value="1"/>
</dbReference>
<proteinExistence type="inferred from homology"/>
<evidence type="ECO:0000259" key="17">
    <source>
        <dbReference type="PROSITE" id="PS50004"/>
    </source>
</evidence>
<dbReference type="GO" id="GO:0005509">
    <property type="term" value="F:calcium ion binding"/>
    <property type="evidence" value="ECO:0007669"/>
    <property type="project" value="TreeGrafter"/>
</dbReference>
<keyword evidence="6" id="KW-0479">Metal-binding</keyword>
<protein>
    <recommendedName>
        <fullName evidence="15">Multiple C2 and transmembrane domain-containing protein 1</fullName>
    </recommendedName>
</protein>
<keyword evidence="18" id="KW-1185">Reference proteome</keyword>
<organism evidence="18 19">
    <name type="scientific">Cricetulus griseus</name>
    <name type="common">Chinese hamster</name>
    <name type="synonym">Cricetulus barabensis griseus</name>
    <dbReference type="NCBI Taxonomy" id="10029"/>
    <lineage>
        <taxon>Eukaryota</taxon>
        <taxon>Metazoa</taxon>
        <taxon>Chordata</taxon>
        <taxon>Craniata</taxon>
        <taxon>Vertebrata</taxon>
        <taxon>Euteleostomi</taxon>
        <taxon>Mammalia</taxon>
        <taxon>Eutheria</taxon>
        <taxon>Euarchontoglires</taxon>
        <taxon>Glires</taxon>
        <taxon>Rodentia</taxon>
        <taxon>Myomorpha</taxon>
        <taxon>Muroidea</taxon>
        <taxon>Cricetidae</taxon>
        <taxon>Cricetinae</taxon>
        <taxon>Cricetulus</taxon>
    </lineage>
</organism>
<dbReference type="Proteomes" id="UP001108280">
    <property type="component" value="Chromosome 2"/>
</dbReference>
<dbReference type="InterPro" id="IPR000008">
    <property type="entry name" value="C2_dom"/>
</dbReference>
<dbReference type="AlphaFoldDB" id="A0A9J7FHN6"/>
<reference evidence="18" key="1">
    <citation type="journal article" date="2018" name="Biotechnol. Bioeng.">
        <title>A reference genome of the Chinese hamster based on a hybrid assembly strategy.</title>
        <authorList>
            <person name="Rupp O."/>
            <person name="MacDonald M.L."/>
            <person name="Li S."/>
            <person name="Dhiman H."/>
            <person name="Polson S."/>
            <person name="Griep S."/>
            <person name="Heffner K."/>
            <person name="Hernandez I."/>
            <person name="Brinkrolf K."/>
            <person name="Jadhav V."/>
            <person name="Samoudi M."/>
            <person name="Hao H."/>
            <person name="Kingham B."/>
            <person name="Goesmann A."/>
            <person name="Betenbaugh M.J."/>
            <person name="Lewis N.E."/>
            <person name="Borth N."/>
            <person name="Lee K.H."/>
        </authorList>
    </citation>
    <scope>NUCLEOTIDE SEQUENCE [LARGE SCALE GENOMIC DNA]</scope>
    <source>
        <strain evidence="18">17A/GY</strain>
    </source>
</reference>
<evidence type="ECO:0000256" key="9">
    <source>
        <dbReference type="ARBA" id="ARBA00022824"/>
    </source>
</evidence>
<keyword evidence="5 16" id="KW-0812">Transmembrane</keyword>
<feature type="transmembrane region" description="Helical" evidence="16">
    <location>
        <begin position="663"/>
        <end position="691"/>
    </location>
</feature>
<evidence type="ECO:0000256" key="7">
    <source>
        <dbReference type="ARBA" id="ARBA00022737"/>
    </source>
</evidence>
<dbReference type="GO" id="GO:0046928">
    <property type="term" value="P:regulation of neurotransmitter secretion"/>
    <property type="evidence" value="ECO:0007669"/>
    <property type="project" value="TreeGrafter"/>
</dbReference>
<dbReference type="GO" id="GO:0005789">
    <property type="term" value="C:endoplasmic reticulum membrane"/>
    <property type="evidence" value="ECO:0007669"/>
    <property type="project" value="UniProtKB-SubCell"/>
</dbReference>
<dbReference type="PROSITE" id="PS50004">
    <property type="entry name" value="C2"/>
    <property type="match status" value="3"/>
</dbReference>
<dbReference type="Pfam" id="PF00168">
    <property type="entry name" value="C2"/>
    <property type="match status" value="3"/>
</dbReference>
<dbReference type="CDD" id="cd04042">
    <property type="entry name" value="C2A_MCTP_PRT"/>
    <property type="match status" value="1"/>
</dbReference>
<evidence type="ECO:0000256" key="2">
    <source>
        <dbReference type="ARBA" id="ARBA00004586"/>
    </source>
</evidence>
<reference evidence="19" key="3">
    <citation type="submission" date="2025-08" db="UniProtKB">
        <authorList>
            <consortium name="RefSeq"/>
        </authorList>
    </citation>
    <scope>IDENTIFICATION</scope>
    <source>
        <strain evidence="19">17A/GY</strain>
        <tissue evidence="19">Liver</tissue>
    </source>
</reference>
<dbReference type="Gene3D" id="2.60.40.150">
    <property type="entry name" value="C2 domain"/>
    <property type="match status" value="3"/>
</dbReference>